<dbReference type="SMART" id="SM00729">
    <property type="entry name" value="Elp3"/>
    <property type="match status" value="1"/>
</dbReference>
<dbReference type="Pfam" id="PF06969">
    <property type="entry name" value="HemN_C"/>
    <property type="match status" value="1"/>
</dbReference>
<dbReference type="Gene3D" id="1.10.10.920">
    <property type="match status" value="1"/>
</dbReference>
<comment type="similarity">
    <text evidence="3 15">Belongs to the anaerobic coproporphyrinogen-III oxidase family.</text>
</comment>
<dbReference type="PANTHER" id="PTHR13932:SF6">
    <property type="entry name" value="OXYGEN-INDEPENDENT COPROPORPHYRINOGEN III OXIDASE"/>
    <property type="match status" value="1"/>
</dbReference>
<dbReference type="PANTHER" id="PTHR13932">
    <property type="entry name" value="COPROPORPHYRINIGEN III OXIDASE"/>
    <property type="match status" value="1"/>
</dbReference>
<protein>
    <recommendedName>
        <fullName evidence="15">Coproporphyrinogen-III oxidase</fullName>
        <ecNumber evidence="15">1.3.98.3</ecNumber>
    </recommendedName>
</protein>
<keyword evidence="9 15" id="KW-0560">Oxidoreductase</keyword>
<dbReference type="SUPFAM" id="SSF102114">
    <property type="entry name" value="Radical SAM enzymes"/>
    <property type="match status" value="1"/>
</dbReference>
<evidence type="ECO:0000313" key="18">
    <source>
        <dbReference type="Proteomes" id="UP001207337"/>
    </source>
</evidence>
<keyword evidence="6 15" id="KW-0963">Cytoplasm</keyword>
<keyword evidence="10 15" id="KW-0408">Iron</keyword>
<keyword evidence="7 15" id="KW-0949">S-adenosyl-L-methionine</keyword>
<evidence type="ECO:0000256" key="6">
    <source>
        <dbReference type="ARBA" id="ARBA00022490"/>
    </source>
</evidence>
<dbReference type="InterPro" id="IPR006638">
    <property type="entry name" value="Elp3/MiaA/NifB-like_rSAM"/>
</dbReference>
<evidence type="ECO:0000256" key="13">
    <source>
        <dbReference type="ARBA" id="ARBA00024295"/>
    </source>
</evidence>
<evidence type="ECO:0000256" key="5">
    <source>
        <dbReference type="ARBA" id="ARBA00022485"/>
    </source>
</evidence>
<evidence type="ECO:0000256" key="14">
    <source>
        <dbReference type="ARBA" id="ARBA00048321"/>
    </source>
</evidence>
<proteinExistence type="inferred from homology"/>
<evidence type="ECO:0000259" key="16">
    <source>
        <dbReference type="PROSITE" id="PS51918"/>
    </source>
</evidence>
<dbReference type="PIRSF" id="PIRSF000167">
    <property type="entry name" value="HemN"/>
    <property type="match status" value="1"/>
</dbReference>
<comment type="function">
    <text evidence="13">Involved in the heme biosynthesis. Catalyzes the anaerobic oxidative decarboxylation of propionate groups of rings A and B of coproporphyrinogen III to yield the vinyl groups in protoporphyrinogen IX.</text>
</comment>
<evidence type="ECO:0000256" key="10">
    <source>
        <dbReference type="ARBA" id="ARBA00023004"/>
    </source>
</evidence>
<keyword evidence="12 15" id="KW-0627">Porphyrin biosynthesis</keyword>
<evidence type="ECO:0000256" key="8">
    <source>
        <dbReference type="ARBA" id="ARBA00022723"/>
    </source>
</evidence>
<comment type="subcellular location">
    <subcellularLocation>
        <location evidence="1 15">Cytoplasm</location>
    </subcellularLocation>
</comment>
<dbReference type="Pfam" id="PF04055">
    <property type="entry name" value="Radical_SAM"/>
    <property type="match status" value="1"/>
</dbReference>
<dbReference type="InterPro" id="IPR023404">
    <property type="entry name" value="rSAM_horseshoe"/>
</dbReference>
<dbReference type="InterPro" id="IPR034505">
    <property type="entry name" value="Coproporphyrinogen-III_oxidase"/>
</dbReference>
<dbReference type="Proteomes" id="UP001207337">
    <property type="component" value="Unassembled WGS sequence"/>
</dbReference>
<dbReference type="InterPro" id="IPR007197">
    <property type="entry name" value="rSAM"/>
</dbReference>
<keyword evidence="8 15" id="KW-0479">Metal-binding</keyword>
<evidence type="ECO:0000256" key="2">
    <source>
        <dbReference type="ARBA" id="ARBA00004785"/>
    </source>
</evidence>
<evidence type="ECO:0000256" key="15">
    <source>
        <dbReference type="PIRNR" id="PIRNR000167"/>
    </source>
</evidence>
<organism evidence="17 18">
    <name type="scientific">Fodinibius salicampi</name>
    <dbReference type="NCBI Taxonomy" id="1920655"/>
    <lineage>
        <taxon>Bacteria</taxon>
        <taxon>Pseudomonadati</taxon>
        <taxon>Balneolota</taxon>
        <taxon>Balneolia</taxon>
        <taxon>Balneolales</taxon>
        <taxon>Balneolaceae</taxon>
        <taxon>Fodinibius</taxon>
    </lineage>
</organism>
<comment type="cofactor">
    <cofactor evidence="15">
        <name>[4Fe-4S] cluster</name>
        <dbReference type="ChEBI" id="CHEBI:49883"/>
    </cofactor>
    <text evidence="15">Binds 1 [4Fe-4S] cluster. The cluster is coordinated with 3 cysteines and an exchangeable S-adenosyl-L-methionine.</text>
</comment>
<dbReference type="Gene3D" id="3.80.30.20">
    <property type="entry name" value="tm_1862 like domain"/>
    <property type="match status" value="1"/>
</dbReference>
<dbReference type="NCBIfam" id="TIGR00538">
    <property type="entry name" value="hemN"/>
    <property type="match status" value="1"/>
</dbReference>
<dbReference type="SFLD" id="SFLDS00029">
    <property type="entry name" value="Radical_SAM"/>
    <property type="match status" value="1"/>
</dbReference>
<gene>
    <name evidence="17" type="primary">hemN</name>
    <name evidence="17" type="ORF">LQ318_06725</name>
</gene>
<evidence type="ECO:0000256" key="3">
    <source>
        <dbReference type="ARBA" id="ARBA00005493"/>
    </source>
</evidence>
<evidence type="ECO:0000256" key="11">
    <source>
        <dbReference type="ARBA" id="ARBA00023014"/>
    </source>
</evidence>
<comment type="caution">
    <text evidence="17">The sequence shown here is derived from an EMBL/GenBank/DDBJ whole genome shotgun (WGS) entry which is preliminary data.</text>
</comment>
<keyword evidence="5 15" id="KW-0004">4Fe-4S</keyword>
<dbReference type="EMBL" id="JAJNDC010000001">
    <property type="protein sequence ID" value="MCW9712592.1"/>
    <property type="molecule type" value="Genomic_DNA"/>
</dbReference>
<comment type="pathway">
    <text evidence="2 15">Porphyrin-containing compound metabolism; protoporphyrin-IX biosynthesis; protoporphyrinogen-IX from coproporphyrinogen-III (AdoMet route): step 1/1.</text>
</comment>
<dbReference type="RefSeq" id="WP_265788670.1">
    <property type="nucleotide sequence ID" value="NZ_BAABRS010000001.1"/>
</dbReference>
<accession>A0ABT3PXN9</accession>
<dbReference type="GO" id="GO:0051989">
    <property type="term" value="F:coproporphyrinogen dehydrogenase activity"/>
    <property type="evidence" value="ECO:0007669"/>
    <property type="project" value="UniProtKB-EC"/>
</dbReference>
<keyword evidence="18" id="KW-1185">Reference proteome</keyword>
<evidence type="ECO:0000256" key="12">
    <source>
        <dbReference type="ARBA" id="ARBA00023244"/>
    </source>
</evidence>
<evidence type="ECO:0000313" key="17">
    <source>
        <dbReference type="EMBL" id="MCW9712592.1"/>
    </source>
</evidence>
<dbReference type="InterPro" id="IPR004558">
    <property type="entry name" value="Coprogen_oxidase_HemN"/>
</dbReference>
<dbReference type="SFLD" id="SFLDG01065">
    <property type="entry name" value="anaerobic_coproporphyrinogen-I"/>
    <property type="match status" value="1"/>
</dbReference>
<dbReference type="PROSITE" id="PS51918">
    <property type="entry name" value="RADICAL_SAM"/>
    <property type="match status" value="1"/>
</dbReference>
<sequence length="460" mass="53552">MDASKLNIDLIKKYNVQGPRYTSYPTAVQFSETGYEDILTLYEYLIDRNREPRPVSLYFHIPFCFSLCWYCGCTKIITKDQDRGDAYLDYLEKEMDQISKLLHPDSEIVQIHFGGGTPTFLKPNQLQRLGDEIKKRFNLTEETEFGVEIDPRRCTREHIQTLADIGCNRASLGVQDTNEKVQEAIHRIQPFEQTQQVTNWLREANIDSINFDLIYGLPLQTLETFQQTIDDVLTLHPDRLAVYSYAHIPSMMPAQKLLNEADMPSTDEKLAMLQLSISYLTENRYRFIGMDHFSREDEELSQAMDNGTLQRNFQGYSTLAGADLYAFGMSGISNVGEYYWQNTKDIGGYYEQLDEGNAPVFKILQLSRDDRLRKSVIMDIMCRMGIDYHSVENQWNIDFTDYFSDELKRLLELEKDGLIVRSSDELIITEKGRLFLRNIAMCFDYYLNEQKEVHNFSKTV</sequence>
<dbReference type="InterPro" id="IPR010723">
    <property type="entry name" value="HemN_C"/>
</dbReference>
<evidence type="ECO:0000256" key="4">
    <source>
        <dbReference type="ARBA" id="ARBA00011245"/>
    </source>
</evidence>
<comment type="subunit">
    <text evidence="4">Monomer.</text>
</comment>
<evidence type="ECO:0000256" key="1">
    <source>
        <dbReference type="ARBA" id="ARBA00004496"/>
    </source>
</evidence>
<reference evidence="17 18" key="1">
    <citation type="submission" date="2021-11" db="EMBL/GenBank/DDBJ databases">
        <title>Aliifidinibius sp. nov., a new bacterium isolated from saline soil.</title>
        <authorList>
            <person name="Galisteo C."/>
            <person name="De La Haba R."/>
            <person name="Sanchez-Porro C."/>
            <person name="Ventosa A."/>
        </authorList>
    </citation>
    <scope>NUCLEOTIDE SEQUENCE [LARGE SCALE GENOMIC DNA]</scope>
    <source>
        <strain evidence="17 18">KACC 190600</strain>
    </source>
</reference>
<dbReference type="InterPro" id="IPR058240">
    <property type="entry name" value="rSAM_sf"/>
</dbReference>
<dbReference type="CDD" id="cd01335">
    <property type="entry name" value="Radical_SAM"/>
    <property type="match status" value="1"/>
</dbReference>
<evidence type="ECO:0000256" key="9">
    <source>
        <dbReference type="ARBA" id="ARBA00023002"/>
    </source>
</evidence>
<keyword evidence="11 15" id="KW-0411">Iron-sulfur</keyword>
<comment type="catalytic activity">
    <reaction evidence="14 15">
        <text>coproporphyrinogen III + 2 S-adenosyl-L-methionine = protoporphyrinogen IX + 2 5'-deoxyadenosine + 2 L-methionine + 2 CO2</text>
        <dbReference type="Rhea" id="RHEA:15425"/>
        <dbReference type="ChEBI" id="CHEBI:16526"/>
        <dbReference type="ChEBI" id="CHEBI:17319"/>
        <dbReference type="ChEBI" id="CHEBI:57307"/>
        <dbReference type="ChEBI" id="CHEBI:57309"/>
        <dbReference type="ChEBI" id="CHEBI:57844"/>
        <dbReference type="ChEBI" id="CHEBI:59789"/>
        <dbReference type="EC" id="1.3.98.3"/>
    </reaction>
</comment>
<dbReference type="EC" id="1.3.98.3" evidence="15"/>
<evidence type="ECO:0000256" key="7">
    <source>
        <dbReference type="ARBA" id="ARBA00022691"/>
    </source>
</evidence>
<name>A0ABT3PXN9_9BACT</name>
<feature type="domain" description="Radical SAM core" evidence="16">
    <location>
        <begin position="49"/>
        <end position="282"/>
    </location>
</feature>